<evidence type="ECO:0000256" key="5">
    <source>
        <dbReference type="ARBA" id="ARBA00047754"/>
    </source>
</evidence>
<protein>
    <recommendedName>
        <fullName evidence="2">ribonucleoside-diphosphate reductase</fullName>
        <ecNumber evidence="2">1.17.4.1</ecNumber>
    </recommendedName>
</protein>
<reference evidence="8" key="1">
    <citation type="journal article" date="2019" name="Int. J. Syst. Evol. Microbiol.">
        <title>The Global Catalogue of Microorganisms (GCM) 10K type strain sequencing project: providing services to taxonomists for standard genome sequencing and annotation.</title>
        <authorList>
            <consortium name="The Broad Institute Genomics Platform"/>
            <consortium name="The Broad Institute Genome Sequencing Center for Infectious Disease"/>
            <person name="Wu L."/>
            <person name="Ma J."/>
        </authorList>
    </citation>
    <scope>NUCLEOTIDE SEQUENCE [LARGE SCALE GENOMIC DNA]</scope>
    <source>
        <strain evidence="8">ZS-22-S1</strain>
    </source>
</reference>
<feature type="domain" description="TSCPD" evidence="6">
    <location>
        <begin position="11"/>
        <end position="114"/>
    </location>
</feature>
<accession>A0ABV9S8C3</accession>
<dbReference type="Proteomes" id="UP001595859">
    <property type="component" value="Unassembled WGS sequence"/>
</dbReference>
<evidence type="ECO:0000256" key="3">
    <source>
        <dbReference type="ARBA" id="ARBA00022634"/>
    </source>
</evidence>
<proteinExistence type="inferred from homology"/>
<evidence type="ECO:0000313" key="8">
    <source>
        <dbReference type="Proteomes" id="UP001595859"/>
    </source>
</evidence>
<comment type="caution">
    <text evidence="7">The sequence shown here is derived from an EMBL/GenBank/DDBJ whole genome shotgun (WGS) entry which is preliminary data.</text>
</comment>
<dbReference type="Pfam" id="PF12637">
    <property type="entry name" value="TSCPD"/>
    <property type="match status" value="1"/>
</dbReference>
<keyword evidence="4" id="KW-0547">Nucleotide-binding</keyword>
<keyword evidence="8" id="KW-1185">Reference proteome</keyword>
<evidence type="ECO:0000256" key="4">
    <source>
        <dbReference type="ARBA" id="ARBA00022741"/>
    </source>
</evidence>
<comment type="similarity">
    <text evidence="1">Belongs to the ribonucleoside diphosphate reductase class-2 family.</text>
</comment>
<evidence type="ECO:0000313" key="7">
    <source>
        <dbReference type="EMBL" id="MFC4857044.1"/>
    </source>
</evidence>
<comment type="catalytic activity">
    <reaction evidence="5">
        <text>a 2'-deoxyribonucleoside 5'-diphosphate + [thioredoxin]-disulfide + H2O = a ribonucleoside 5'-diphosphate + [thioredoxin]-dithiol</text>
        <dbReference type="Rhea" id="RHEA:23252"/>
        <dbReference type="Rhea" id="RHEA-COMP:10698"/>
        <dbReference type="Rhea" id="RHEA-COMP:10700"/>
        <dbReference type="ChEBI" id="CHEBI:15377"/>
        <dbReference type="ChEBI" id="CHEBI:29950"/>
        <dbReference type="ChEBI" id="CHEBI:50058"/>
        <dbReference type="ChEBI" id="CHEBI:57930"/>
        <dbReference type="ChEBI" id="CHEBI:73316"/>
        <dbReference type="EC" id="1.17.4.1"/>
    </reaction>
</comment>
<keyword evidence="3" id="KW-0237">DNA synthesis</keyword>
<evidence type="ECO:0000256" key="1">
    <source>
        <dbReference type="ARBA" id="ARBA00007405"/>
    </source>
</evidence>
<dbReference type="RefSeq" id="WP_378059037.1">
    <property type="nucleotide sequence ID" value="NZ_JBHSIS010000017.1"/>
</dbReference>
<dbReference type="InterPro" id="IPR024434">
    <property type="entry name" value="TSCPD_dom"/>
</dbReference>
<organism evidence="7 8">
    <name type="scientific">Actinophytocola glycyrrhizae</name>
    <dbReference type="NCBI Taxonomy" id="2044873"/>
    <lineage>
        <taxon>Bacteria</taxon>
        <taxon>Bacillati</taxon>
        <taxon>Actinomycetota</taxon>
        <taxon>Actinomycetes</taxon>
        <taxon>Pseudonocardiales</taxon>
        <taxon>Pseudonocardiaceae</taxon>
    </lineage>
</organism>
<dbReference type="EMBL" id="JBHSIS010000017">
    <property type="protein sequence ID" value="MFC4857044.1"/>
    <property type="molecule type" value="Genomic_DNA"/>
</dbReference>
<evidence type="ECO:0000256" key="2">
    <source>
        <dbReference type="ARBA" id="ARBA00012274"/>
    </source>
</evidence>
<name>A0ABV9S8C3_9PSEU</name>
<gene>
    <name evidence="7" type="ORF">ACFPCV_26405</name>
</gene>
<evidence type="ECO:0000259" key="6">
    <source>
        <dbReference type="Pfam" id="PF12637"/>
    </source>
</evidence>
<dbReference type="EC" id="1.17.4.1" evidence="2"/>
<sequence>MNHTSSREPLPRRRSGVTHTVVIGGAAVSMTANRFADGRPAEVFAKWGKEGSTTHGLMDAFSIVLSLALQYGVPAEVVVAKLADIRFEPLGGTDDPDLPQVTSVVDWVARRIALDHVSEEDTETTGQLFILDDVRRKAE</sequence>